<name>A0A934VA00_9PSEU</name>
<protein>
    <submittedName>
        <fullName evidence="1">Uncharacterized protein</fullName>
    </submittedName>
</protein>
<reference evidence="1" key="1">
    <citation type="submission" date="2020-12" db="EMBL/GenBank/DDBJ databases">
        <title>Prauserella sp. ASG 168, a novel actinomycete isolated from cave rock.</title>
        <authorList>
            <person name="Suriyachadkun C."/>
        </authorList>
    </citation>
    <scope>NUCLEOTIDE SEQUENCE</scope>
    <source>
        <strain evidence="1">ASG 168</strain>
    </source>
</reference>
<organism evidence="1 2">
    <name type="scientific">Prauserella cavernicola</name>
    <dbReference type="NCBI Taxonomy" id="2800127"/>
    <lineage>
        <taxon>Bacteria</taxon>
        <taxon>Bacillati</taxon>
        <taxon>Actinomycetota</taxon>
        <taxon>Actinomycetes</taxon>
        <taxon>Pseudonocardiales</taxon>
        <taxon>Pseudonocardiaceae</taxon>
        <taxon>Prauserella</taxon>
    </lineage>
</organism>
<dbReference type="AlphaFoldDB" id="A0A934VA00"/>
<dbReference type="Proteomes" id="UP000635245">
    <property type="component" value="Unassembled WGS sequence"/>
</dbReference>
<proteinExistence type="predicted"/>
<accession>A0A934VA00</accession>
<dbReference type="RefSeq" id="WP_200326254.1">
    <property type="nucleotide sequence ID" value="NZ_JAENJH010000018.1"/>
</dbReference>
<comment type="caution">
    <text evidence="1">The sequence shown here is derived from an EMBL/GenBank/DDBJ whole genome shotgun (WGS) entry which is preliminary data.</text>
</comment>
<keyword evidence="2" id="KW-1185">Reference proteome</keyword>
<sequence>MNVSGQTTSPTTLVEARMLALAYWADFGWPALVGPNGISLQIQDQQFAVSVPGDTGQPLFAALSDEPGAVFEIPVAHDLRWVFLVSGDGRATAAGRLPGADVALPGMTIPLPPTDLVHGRVRWIRSPEQDGQGLHSFDRFEEAVLRPRRQ</sequence>
<dbReference type="EMBL" id="JAENJH010000018">
    <property type="protein sequence ID" value="MBK1789388.1"/>
    <property type="molecule type" value="Genomic_DNA"/>
</dbReference>
<evidence type="ECO:0000313" key="1">
    <source>
        <dbReference type="EMBL" id="MBK1789388.1"/>
    </source>
</evidence>
<gene>
    <name evidence="1" type="ORF">JHE00_34100</name>
</gene>
<evidence type="ECO:0000313" key="2">
    <source>
        <dbReference type="Proteomes" id="UP000635245"/>
    </source>
</evidence>